<name>A0A830FJ51_HALAR</name>
<dbReference type="PROSITE" id="PS51318">
    <property type="entry name" value="TAT"/>
    <property type="match status" value="1"/>
</dbReference>
<dbReference type="Proteomes" id="UP000656367">
    <property type="component" value="Unassembled WGS sequence"/>
</dbReference>
<proteinExistence type="predicted"/>
<gene>
    <name evidence="1" type="ORF">GCM10009006_06860</name>
</gene>
<organism evidence="1 2">
    <name type="scientific">Haloarcula argentinensis</name>
    <dbReference type="NCBI Taxonomy" id="43776"/>
    <lineage>
        <taxon>Archaea</taxon>
        <taxon>Methanobacteriati</taxon>
        <taxon>Methanobacteriota</taxon>
        <taxon>Stenosarchaea group</taxon>
        <taxon>Halobacteria</taxon>
        <taxon>Halobacteriales</taxon>
        <taxon>Haloarculaceae</taxon>
        <taxon>Haloarcula</taxon>
    </lineage>
</organism>
<dbReference type="EMBL" id="BMON01000001">
    <property type="protein sequence ID" value="GGM27971.1"/>
    <property type="molecule type" value="Genomic_DNA"/>
</dbReference>
<sequence>MSETSGSANLTTESFSRTAEQYRLMPSRRSVLTTATLVALSGCSALSTASARLAGVRLTNTGSATREFEFTVTVDDETVYEETHTVRAAEDGATVELDDALPDRQGTITIKTAIDGTDISQETTFDDDNCYDVIVEHTGDNVVHWQSGHSDCDTFH</sequence>
<accession>A0A830FJ51</accession>
<comment type="caution">
    <text evidence="1">The sequence shown here is derived from an EMBL/GenBank/DDBJ whole genome shotgun (WGS) entry which is preliminary data.</text>
</comment>
<protein>
    <submittedName>
        <fullName evidence="1">Uncharacterized protein</fullName>
    </submittedName>
</protein>
<dbReference type="AlphaFoldDB" id="A0A830FJ51"/>
<reference evidence="1" key="1">
    <citation type="journal article" date="2014" name="Int. J. Syst. Evol. Microbiol.">
        <title>Complete genome sequence of Corynebacterium casei LMG S-19264T (=DSM 44701T), isolated from a smear-ripened cheese.</title>
        <authorList>
            <consortium name="US DOE Joint Genome Institute (JGI-PGF)"/>
            <person name="Walter F."/>
            <person name="Albersmeier A."/>
            <person name="Kalinowski J."/>
            <person name="Ruckert C."/>
        </authorList>
    </citation>
    <scope>NUCLEOTIDE SEQUENCE</scope>
    <source>
        <strain evidence="1">JCM 15759</strain>
    </source>
</reference>
<evidence type="ECO:0000313" key="2">
    <source>
        <dbReference type="Proteomes" id="UP000656367"/>
    </source>
</evidence>
<evidence type="ECO:0000313" key="1">
    <source>
        <dbReference type="EMBL" id="GGM27971.1"/>
    </source>
</evidence>
<reference evidence="1" key="2">
    <citation type="submission" date="2020-09" db="EMBL/GenBank/DDBJ databases">
        <authorList>
            <person name="Sun Q."/>
            <person name="Ohkuma M."/>
        </authorList>
    </citation>
    <scope>NUCLEOTIDE SEQUENCE</scope>
    <source>
        <strain evidence="1">JCM 15759</strain>
    </source>
</reference>
<dbReference type="InterPro" id="IPR006311">
    <property type="entry name" value="TAT_signal"/>
</dbReference>